<protein>
    <submittedName>
        <fullName evidence="11">Tripartite ATP-independent periplasmic transporter DctQ component</fullName>
    </submittedName>
</protein>
<feature type="transmembrane region" description="Helical" evidence="9">
    <location>
        <begin position="48"/>
        <end position="69"/>
    </location>
</feature>
<organism evidence="11 12">
    <name type="scientific">Desulfonatronospira thiodismutans ASO3-1</name>
    <dbReference type="NCBI Taxonomy" id="555779"/>
    <lineage>
        <taxon>Bacteria</taxon>
        <taxon>Pseudomonadati</taxon>
        <taxon>Thermodesulfobacteriota</taxon>
        <taxon>Desulfovibrionia</taxon>
        <taxon>Desulfovibrionales</taxon>
        <taxon>Desulfonatronovibrionaceae</taxon>
        <taxon>Desulfonatronospira</taxon>
    </lineage>
</organism>
<evidence type="ECO:0000256" key="8">
    <source>
        <dbReference type="ARBA" id="ARBA00038436"/>
    </source>
</evidence>
<keyword evidence="4" id="KW-0997">Cell inner membrane</keyword>
<keyword evidence="7 9" id="KW-0472">Membrane</keyword>
<feature type="domain" description="Tripartite ATP-independent periplasmic transporters DctQ component" evidence="10">
    <location>
        <begin position="25"/>
        <end position="148"/>
    </location>
</feature>
<dbReference type="PANTHER" id="PTHR35011:SF2">
    <property type="entry name" value="2,3-DIKETO-L-GULONATE TRAP TRANSPORTER SMALL PERMEASE PROTEIN YIAM"/>
    <property type="match status" value="1"/>
</dbReference>
<accession>D6SP31</accession>
<keyword evidence="6 9" id="KW-1133">Transmembrane helix</keyword>
<feature type="transmembrane region" description="Helical" evidence="9">
    <location>
        <begin position="90"/>
        <end position="108"/>
    </location>
</feature>
<evidence type="ECO:0000256" key="7">
    <source>
        <dbReference type="ARBA" id="ARBA00023136"/>
    </source>
</evidence>
<dbReference type="GO" id="GO:0022857">
    <property type="term" value="F:transmembrane transporter activity"/>
    <property type="evidence" value="ECO:0007669"/>
    <property type="project" value="TreeGrafter"/>
</dbReference>
<dbReference type="GO" id="GO:0015740">
    <property type="term" value="P:C4-dicarboxylate transport"/>
    <property type="evidence" value="ECO:0007669"/>
    <property type="project" value="TreeGrafter"/>
</dbReference>
<evidence type="ECO:0000259" key="10">
    <source>
        <dbReference type="Pfam" id="PF04290"/>
    </source>
</evidence>
<keyword evidence="3" id="KW-1003">Cell membrane</keyword>
<dbReference type="eggNOG" id="COG3090">
    <property type="taxonomic scope" value="Bacteria"/>
</dbReference>
<sequence length="180" mass="21085">MAKKILHILDNLERYICVVLLSFFVIVLFFQIFLRAAFSIVLPWSEELSRFCFVWFVFFGASYAARLYAHNRVTMQFKLFRPAIGKFSQIFTDFIWIGFNVTMIHESIKVINNMQLFAFHSPALGWNMAYLYYIFPISFTLMSLRIIQVNYIMHVKKEAMGDVDKVDAEAMTKLAEKSGN</sequence>
<evidence type="ECO:0000256" key="3">
    <source>
        <dbReference type="ARBA" id="ARBA00022475"/>
    </source>
</evidence>
<reference evidence="11" key="1">
    <citation type="submission" date="2010-05" db="EMBL/GenBank/DDBJ databases">
        <title>The draft genome of Desulfonatronospira thiodismutans ASO3-1.</title>
        <authorList>
            <consortium name="US DOE Joint Genome Institute (JGI-PGF)"/>
            <person name="Lucas S."/>
            <person name="Copeland A."/>
            <person name="Lapidus A."/>
            <person name="Cheng J.-F."/>
            <person name="Bruce D."/>
            <person name="Goodwin L."/>
            <person name="Pitluck S."/>
            <person name="Chertkov O."/>
            <person name="Brettin T."/>
            <person name="Detter J.C."/>
            <person name="Han C."/>
            <person name="Land M.L."/>
            <person name="Hauser L."/>
            <person name="Kyrpides N."/>
            <person name="Mikhailova N."/>
            <person name="Muyzer G."/>
            <person name="Woyke T."/>
        </authorList>
    </citation>
    <scope>NUCLEOTIDE SEQUENCE [LARGE SCALE GENOMIC DNA]</scope>
    <source>
        <strain evidence="11">ASO3-1</strain>
    </source>
</reference>
<evidence type="ECO:0000256" key="5">
    <source>
        <dbReference type="ARBA" id="ARBA00022692"/>
    </source>
</evidence>
<comment type="similarity">
    <text evidence="8">Belongs to the TRAP transporter small permease family.</text>
</comment>
<evidence type="ECO:0000256" key="1">
    <source>
        <dbReference type="ARBA" id="ARBA00004429"/>
    </source>
</evidence>
<dbReference type="AlphaFoldDB" id="D6SP31"/>
<evidence type="ECO:0000313" key="12">
    <source>
        <dbReference type="Proteomes" id="UP000005496"/>
    </source>
</evidence>
<evidence type="ECO:0000256" key="9">
    <source>
        <dbReference type="SAM" id="Phobius"/>
    </source>
</evidence>
<proteinExistence type="inferred from homology"/>
<feature type="transmembrane region" description="Helical" evidence="9">
    <location>
        <begin position="128"/>
        <end position="147"/>
    </location>
</feature>
<dbReference type="InterPro" id="IPR007387">
    <property type="entry name" value="TRAP_DctQ"/>
</dbReference>
<evidence type="ECO:0000256" key="4">
    <source>
        <dbReference type="ARBA" id="ARBA00022519"/>
    </source>
</evidence>
<comment type="caution">
    <text evidence="11">The sequence shown here is derived from an EMBL/GenBank/DDBJ whole genome shotgun (WGS) entry which is preliminary data.</text>
</comment>
<dbReference type="PANTHER" id="PTHR35011">
    <property type="entry name" value="2,3-DIKETO-L-GULONATE TRAP TRANSPORTER SMALL PERMEASE PROTEIN YIAM"/>
    <property type="match status" value="1"/>
</dbReference>
<dbReference type="EMBL" id="ACJN02000002">
    <property type="protein sequence ID" value="EFI34507.1"/>
    <property type="molecule type" value="Genomic_DNA"/>
</dbReference>
<keyword evidence="12" id="KW-1185">Reference proteome</keyword>
<dbReference type="OrthoDB" id="5454104at2"/>
<keyword evidence="2" id="KW-0813">Transport</keyword>
<evidence type="ECO:0000313" key="11">
    <source>
        <dbReference type="EMBL" id="EFI34507.1"/>
    </source>
</evidence>
<dbReference type="InterPro" id="IPR055348">
    <property type="entry name" value="DctQ"/>
</dbReference>
<dbReference type="GO" id="GO:0005886">
    <property type="term" value="C:plasma membrane"/>
    <property type="evidence" value="ECO:0007669"/>
    <property type="project" value="UniProtKB-SubCell"/>
</dbReference>
<evidence type="ECO:0000256" key="6">
    <source>
        <dbReference type="ARBA" id="ARBA00022989"/>
    </source>
</evidence>
<evidence type="ECO:0000256" key="2">
    <source>
        <dbReference type="ARBA" id="ARBA00022448"/>
    </source>
</evidence>
<dbReference type="Pfam" id="PF04290">
    <property type="entry name" value="DctQ"/>
    <property type="match status" value="1"/>
</dbReference>
<keyword evidence="5 9" id="KW-0812">Transmembrane</keyword>
<name>D6SP31_9BACT</name>
<feature type="transmembrane region" description="Helical" evidence="9">
    <location>
        <begin position="12"/>
        <end position="36"/>
    </location>
</feature>
<dbReference type="Proteomes" id="UP000005496">
    <property type="component" value="Unassembled WGS sequence"/>
</dbReference>
<gene>
    <name evidence="11" type="ORF">Dthio_PD1866</name>
</gene>
<dbReference type="RefSeq" id="WP_008869829.1">
    <property type="nucleotide sequence ID" value="NZ_ACJN02000002.1"/>
</dbReference>
<comment type="subcellular location">
    <subcellularLocation>
        <location evidence="1">Cell inner membrane</location>
        <topology evidence="1">Multi-pass membrane protein</topology>
    </subcellularLocation>
</comment>